<dbReference type="RefSeq" id="XP_064466753.1">
    <property type="nucleotide sequence ID" value="XM_064610683.1"/>
</dbReference>
<dbReference type="EMBL" id="GGLE01004940">
    <property type="protein sequence ID" value="MBY09066.1"/>
    <property type="molecule type" value="Transcribed_RNA"/>
</dbReference>
<feature type="transmembrane region" description="Helical" evidence="10">
    <location>
        <begin position="117"/>
        <end position="139"/>
    </location>
</feature>
<evidence type="ECO:0000256" key="3">
    <source>
        <dbReference type="ARBA" id="ARBA00014516"/>
    </source>
</evidence>
<comment type="subcellular location">
    <subcellularLocation>
        <location evidence="1 10">Golgi apparatus membrane</location>
        <topology evidence="1 10">Multi-pass membrane protein</topology>
    </subcellularLocation>
</comment>
<organism evidence="11">
    <name type="scientific">Ornithodoros turicata</name>
    <dbReference type="NCBI Taxonomy" id="34597"/>
    <lineage>
        <taxon>Eukaryota</taxon>
        <taxon>Metazoa</taxon>
        <taxon>Ecdysozoa</taxon>
        <taxon>Arthropoda</taxon>
        <taxon>Chelicerata</taxon>
        <taxon>Arachnida</taxon>
        <taxon>Acari</taxon>
        <taxon>Parasitiformes</taxon>
        <taxon>Ixodida</taxon>
        <taxon>Ixodoidea</taxon>
        <taxon>Argasidae</taxon>
        <taxon>Ornithodorinae</taxon>
        <taxon>Ornithodoros</taxon>
    </lineage>
</organism>
<dbReference type="GO" id="GO:0005802">
    <property type="term" value="C:trans-Golgi network"/>
    <property type="evidence" value="ECO:0007669"/>
    <property type="project" value="TreeGrafter"/>
</dbReference>
<comment type="function">
    <text evidence="10">Involved in protein trafficking.</text>
</comment>
<dbReference type="GO" id="GO:0043001">
    <property type="term" value="P:Golgi to plasma membrane protein transport"/>
    <property type="evidence" value="ECO:0007669"/>
    <property type="project" value="TreeGrafter"/>
</dbReference>
<feature type="transmembrane region" description="Helical" evidence="10">
    <location>
        <begin position="12"/>
        <end position="37"/>
    </location>
</feature>
<dbReference type="RefSeq" id="XP_064466755.1">
    <property type="nucleotide sequence ID" value="XM_064610685.1"/>
</dbReference>
<keyword evidence="9 10" id="KW-0472">Membrane</keyword>
<protein>
    <recommendedName>
        <fullName evidence="3 10">Protein SYS1 homolog</fullName>
    </recommendedName>
</protein>
<dbReference type="GO" id="GO:0005829">
    <property type="term" value="C:cytosol"/>
    <property type="evidence" value="ECO:0007669"/>
    <property type="project" value="GOC"/>
</dbReference>
<keyword evidence="4 10" id="KW-0813">Transport</keyword>
<dbReference type="PANTHER" id="PTHR12952:SF0">
    <property type="entry name" value="PROTEIN SYS1 HOMOLOG"/>
    <property type="match status" value="1"/>
</dbReference>
<dbReference type="RefSeq" id="XP_064466758.1">
    <property type="nucleotide sequence ID" value="XM_064610688.1"/>
</dbReference>
<keyword evidence="5 10" id="KW-0812">Transmembrane</keyword>
<dbReference type="PANTHER" id="PTHR12952">
    <property type="entry name" value="SYS1"/>
    <property type="match status" value="1"/>
</dbReference>
<dbReference type="InterPro" id="IPR016973">
    <property type="entry name" value="Integral_membrane_SYS1"/>
</dbReference>
<evidence type="ECO:0000313" key="11">
    <source>
        <dbReference type="EMBL" id="MBY09066.1"/>
    </source>
</evidence>
<dbReference type="GeneID" id="135377920"/>
<dbReference type="Pfam" id="PF09801">
    <property type="entry name" value="SYS1"/>
    <property type="match status" value="1"/>
</dbReference>
<dbReference type="RefSeq" id="XP_064466752.1">
    <property type="nucleotide sequence ID" value="XM_064610682.1"/>
</dbReference>
<dbReference type="GO" id="GO:0034067">
    <property type="term" value="P:protein localization to Golgi apparatus"/>
    <property type="evidence" value="ECO:0007669"/>
    <property type="project" value="TreeGrafter"/>
</dbReference>
<dbReference type="InterPro" id="IPR019185">
    <property type="entry name" value="Integral_membrane_SYS1-rel"/>
</dbReference>
<dbReference type="AlphaFoldDB" id="A0A2R5LHT7"/>
<sequence>MAGHFRYSVWDPLLIVAQILTLQSIFYLGLGFWICFFDTVTGQFLSLDQVFAYEAIHMRDMRGRCVLGSYIINSLLGSVGLWYFVQRTKQCLDFSSTVHFFHLLTCWAYNGAFPHTLSWWLLNMVCVTVMCVCGEFLCIRTEMKAIPLSLGPKADL</sequence>
<evidence type="ECO:0000256" key="4">
    <source>
        <dbReference type="ARBA" id="ARBA00022448"/>
    </source>
</evidence>
<proteinExistence type="inferred from homology"/>
<name>A0A2R5LHT7_9ACAR</name>
<evidence type="ECO:0000256" key="6">
    <source>
        <dbReference type="ARBA" id="ARBA00022927"/>
    </source>
</evidence>
<evidence type="ECO:0000256" key="5">
    <source>
        <dbReference type="ARBA" id="ARBA00022692"/>
    </source>
</evidence>
<feature type="transmembrane region" description="Helical" evidence="10">
    <location>
        <begin position="65"/>
        <end position="85"/>
    </location>
</feature>
<dbReference type="PIRSF" id="PIRSF031402">
    <property type="entry name" value="SYS1_homologue"/>
    <property type="match status" value="1"/>
</dbReference>
<keyword evidence="8 10" id="KW-0333">Golgi apparatus</keyword>
<keyword evidence="7 10" id="KW-1133">Transmembrane helix</keyword>
<comment type="similarity">
    <text evidence="2 10">Belongs to the SYS1 family.</text>
</comment>
<keyword evidence="6 10" id="KW-0653">Protein transport</keyword>
<accession>A0A2R5LHT7</accession>
<evidence type="ECO:0000256" key="1">
    <source>
        <dbReference type="ARBA" id="ARBA00004653"/>
    </source>
</evidence>
<dbReference type="GO" id="GO:0006895">
    <property type="term" value="P:Golgi to endosome transport"/>
    <property type="evidence" value="ECO:0007669"/>
    <property type="project" value="TreeGrafter"/>
</dbReference>
<reference evidence="11" key="1">
    <citation type="submission" date="2018-03" db="EMBL/GenBank/DDBJ databases">
        <title>The relapsing fever spirochete Borrelia turicatae persists in the highly oxidative environment of its soft-bodied tick vector.</title>
        <authorList>
            <person name="Bourret T.J."/>
            <person name="Boyle W.K."/>
            <person name="Valenzuela J.G."/>
            <person name="Oliveira F."/>
            <person name="Lopez J.E."/>
        </authorList>
    </citation>
    <scope>NUCLEOTIDE SEQUENCE</scope>
    <source>
        <strain evidence="11">Kansas strain/isolate</strain>
        <tissue evidence="11">Salivary glands</tissue>
    </source>
</reference>
<evidence type="ECO:0000256" key="8">
    <source>
        <dbReference type="ARBA" id="ARBA00023034"/>
    </source>
</evidence>
<evidence type="ECO:0000256" key="9">
    <source>
        <dbReference type="ARBA" id="ARBA00023136"/>
    </source>
</evidence>
<dbReference type="GO" id="GO:0000139">
    <property type="term" value="C:Golgi membrane"/>
    <property type="evidence" value="ECO:0007669"/>
    <property type="project" value="UniProtKB-SubCell"/>
</dbReference>
<evidence type="ECO:0000256" key="2">
    <source>
        <dbReference type="ARBA" id="ARBA00008160"/>
    </source>
</evidence>
<evidence type="ECO:0000256" key="10">
    <source>
        <dbReference type="PIRNR" id="PIRNR031402"/>
    </source>
</evidence>
<dbReference type="KEGG" id="oti:135377920"/>
<dbReference type="RefSeq" id="XP_064466756.1">
    <property type="nucleotide sequence ID" value="XM_064610686.1"/>
</dbReference>
<dbReference type="RefSeq" id="XP_064466757.1">
    <property type="nucleotide sequence ID" value="XM_064610687.1"/>
</dbReference>
<evidence type="ECO:0000256" key="7">
    <source>
        <dbReference type="ARBA" id="ARBA00022989"/>
    </source>
</evidence>